<dbReference type="RefSeq" id="WP_066464062.1">
    <property type="nucleotide sequence ID" value="NZ_MATO01000034.1"/>
</dbReference>
<keyword evidence="2" id="KW-1185">Reference proteome</keyword>
<comment type="caution">
    <text evidence="1">The sequence shown here is derived from an EMBL/GenBank/DDBJ whole genome shotgun (WGS) entry which is preliminary data.</text>
</comment>
<proteinExistence type="predicted"/>
<organism evidence="1 2">
    <name type="scientific">Caryophanon latum</name>
    <dbReference type="NCBI Taxonomy" id="33977"/>
    <lineage>
        <taxon>Bacteria</taxon>
        <taxon>Bacillati</taxon>
        <taxon>Bacillota</taxon>
        <taxon>Bacilli</taxon>
        <taxon>Bacillales</taxon>
        <taxon>Caryophanaceae</taxon>
        <taxon>Caryophanon</taxon>
    </lineage>
</organism>
<evidence type="ECO:0000313" key="1">
    <source>
        <dbReference type="EMBL" id="OCS90716.1"/>
    </source>
</evidence>
<name>A0A1C0YU64_9BACL</name>
<gene>
    <name evidence="1" type="ORF">A6K76_01300</name>
</gene>
<dbReference type="EMBL" id="MATO01000034">
    <property type="protein sequence ID" value="OCS90716.1"/>
    <property type="molecule type" value="Genomic_DNA"/>
</dbReference>
<sequence>MVLLKLLIVEDECYTKASQLQYRPYIWRVFHEADAHNLIVNSYIAMCLPASKWFINPYIESVFPVQCAYIRKVSLLLERSVTMMTASDEEKYEFANLLLQRLDTEAVRRGLTFESCAFSKKNALLEQVKQQTWDDIDRTFLQAQKDDLLKLFHLMNAQCFLERVVEELLVQLQVKK</sequence>
<accession>A0A1C0YU64</accession>
<evidence type="ECO:0000313" key="2">
    <source>
        <dbReference type="Proteomes" id="UP000093482"/>
    </source>
</evidence>
<protein>
    <submittedName>
        <fullName evidence="1">Uncharacterized protein</fullName>
    </submittedName>
</protein>
<reference evidence="1 2" key="1">
    <citation type="submission" date="2016-07" db="EMBL/GenBank/DDBJ databases">
        <title>Caryophanon latum genome sequencing.</title>
        <authorList>
            <person name="Verma A."/>
            <person name="Pal Y."/>
            <person name="Krishnamurthi S."/>
        </authorList>
    </citation>
    <scope>NUCLEOTIDE SEQUENCE [LARGE SCALE GENOMIC DNA]</scope>
    <source>
        <strain evidence="1 2">DSM 14151</strain>
    </source>
</reference>
<dbReference type="Proteomes" id="UP000093482">
    <property type="component" value="Unassembled WGS sequence"/>
</dbReference>
<dbReference type="AlphaFoldDB" id="A0A1C0YU64"/>